<dbReference type="Proteomes" id="UP000245207">
    <property type="component" value="Unassembled WGS sequence"/>
</dbReference>
<proteinExistence type="inferred from homology"/>
<dbReference type="Pfam" id="PF03492">
    <property type="entry name" value="Methyltransf_7"/>
    <property type="match status" value="1"/>
</dbReference>
<evidence type="ECO:0000256" key="4">
    <source>
        <dbReference type="ARBA" id="ARBA00022723"/>
    </source>
</evidence>
<comment type="similarity">
    <text evidence="1">Belongs to the methyltransferase superfamily. Type-7 methyltransferase family.</text>
</comment>
<dbReference type="SUPFAM" id="SSF53335">
    <property type="entry name" value="S-adenosyl-L-methionine-dependent methyltransferases"/>
    <property type="match status" value="1"/>
</dbReference>
<reference evidence="6 7" key="1">
    <citation type="journal article" date="2018" name="Mol. Plant">
        <title>The genome of Artemisia annua provides insight into the evolution of Asteraceae family and artemisinin biosynthesis.</title>
        <authorList>
            <person name="Shen Q."/>
            <person name="Zhang L."/>
            <person name="Liao Z."/>
            <person name="Wang S."/>
            <person name="Yan T."/>
            <person name="Shi P."/>
            <person name="Liu M."/>
            <person name="Fu X."/>
            <person name="Pan Q."/>
            <person name="Wang Y."/>
            <person name="Lv Z."/>
            <person name="Lu X."/>
            <person name="Zhang F."/>
            <person name="Jiang W."/>
            <person name="Ma Y."/>
            <person name="Chen M."/>
            <person name="Hao X."/>
            <person name="Li L."/>
            <person name="Tang Y."/>
            <person name="Lv G."/>
            <person name="Zhou Y."/>
            <person name="Sun X."/>
            <person name="Brodelius P.E."/>
            <person name="Rose J.K.C."/>
            <person name="Tang K."/>
        </authorList>
    </citation>
    <scope>NUCLEOTIDE SEQUENCE [LARGE SCALE GENOMIC DNA]</scope>
    <source>
        <strain evidence="7">cv. Huhao1</strain>
        <tissue evidence="6">Leaf</tissue>
    </source>
</reference>
<dbReference type="OrthoDB" id="1523883at2759"/>
<dbReference type="GO" id="GO:0046872">
    <property type="term" value="F:metal ion binding"/>
    <property type="evidence" value="ECO:0007669"/>
    <property type="project" value="UniProtKB-KW"/>
</dbReference>
<dbReference type="InterPro" id="IPR005299">
    <property type="entry name" value="MeTrfase_7"/>
</dbReference>
<accession>A0A2U1L2R0</accession>
<evidence type="ECO:0000256" key="5">
    <source>
        <dbReference type="ARBA" id="ARBA00022842"/>
    </source>
</evidence>
<evidence type="ECO:0000256" key="3">
    <source>
        <dbReference type="ARBA" id="ARBA00022679"/>
    </source>
</evidence>
<protein>
    <submittedName>
        <fullName evidence="6">S-adenosyl-L-methionine-dependent methyltransferases superfamily protein</fullName>
    </submittedName>
</protein>
<dbReference type="InterPro" id="IPR029063">
    <property type="entry name" value="SAM-dependent_MTases_sf"/>
</dbReference>
<gene>
    <name evidence="6" type="ORF">CTI12_AA536240</name>
</gene>
<dbReference type="PANTHER" id="PTHR31009">
    <property type="entry name" value="S-ADENOSYL-L-METHIONINE:CARBOXYL METHYLTRANSFERASE FAMILY PROTEIN"/>
    <property type="match status" value="1"/>
</dbReference>
<dbReference type="Gene3D" id="1.10.1200.270">
    <property type="entry name" value="Methyltransferase, alpha-helical capping domain"/>
    <property type="match status" value="1"/>
</dbReference>
<dbReference type="GO" id="GO:0032259">
    <property type="term" value="P:methylation"/>
    <property type="evidence" value="ECO:0007669"/>
    <property type="project" value="UniProtKB-KW"/>
</dbReference>
<dbReference type="Gene3D" id="3.40.50.150">
    <property type="entry name" value="Vaccinia Virus protein VP39"/>
    <property type="match status" value="1"/>
</dbReference>
<evidence type="ECO:0000313" key="7">
    <source>
        <dbReference type="Proteomes" id="UP000245207"/>
    </source>
</evidence>
<dbReference type="AlphaFoldDB" id="A0A2U1L2R0"/>
<keyword evidence="3 6" id="KW-0808">Transferase</keyword>
<organism evidence="6 7">
    <name type="scientific">Artemisia annua</name>
    <name type="common">Sweet wormwood</name>
    <dbReference type="NCBI Taxonomy" id="35608"/>
    <lineage>
        <taxon>Eukaryota</taxon>
        <taxon>Viridiplantae</taxon>
        <taxon>Streptophyta</taxon>
        <taxon>Embryophyta</taxon>
        <taxon>Tracheophyta</taxon>
        <taxon>Spermatophyta</taxon>
        <taxon>Magnoliopsida</taxon>
        <taxon>eudicotyledons</taxon>
        <taxon>Gunneridae</taxon>
        <taxon>Pentapetalae</taxon>
        <taxon>asterids</taxon>
        <taxon>campanulids</taxon>
        <taxon>Asterales</taxon>
        <taxon>Asteraceae</taxon>
        <taxon>Asteroideae</taxon>
        <taxon>Anthemideae</taxon>
        <taxon>Artemisiinae</taxon>
        <taxon>Artemisia</taxon>
    </lineage>
</organism>
<evidence type="ECO:0000256" key="2">
    <source>
        <dbReference type="ARBA" id="ARBA00022603"/>
    </source>
</evidence>
<dbReference type="GO" id="GO:0008168">
    <property type="term" value="F:methyltransferase activity"/>
    <property type="evidence" value="ECO:0007669"/>
    <property type="project" value="UniProtKB-KW"/>
</dbReference>
<evidence type="ECO:0000313" key="6">
    <source>
        <dbReference type="EMBL" id="PWA43254.1"/>
    </source>
</evidence>
<keyword evidence="2 6" id="KW-0489">Methyltransferase</keyword>
<name>A0A2U1L2R0_ARTAN</name>
<dbReference type="InterPro" id="IPR042086">
    <property type="entry name" value="MeTrfase_capping"/>
</dbReference>
<sequence length="368" mass="41740">MALINFLRMKSGVGESSYANNSLMQETGILKTLPVLKDTIKAITNDDVVFNQCFKIADLGCSSGKNTLLVASNIIDIFIEVCKENKRTPPQIQVCLNDLFGNDFNNLFKMLPAFYEKHKKKGENVGPCFVSAVPGSFYERLFPDQSLHLVYSSYSVHWLSQVPESLENNTSHVYMAKTSPPNVIQAYGKQFITDFTNFLRLRSEELVYGGQMVLTLVGRSEVDPTSDDGCRHLELLAQSLHDMVKEGQVQESDIDSFNIPIYYPCEDEVRNVIQSQGSFSLDSLNDFEVNWDPNDTDYTNMNDLDEPSHTHGKNAAKVVRAYMEPLLRSQFGNSIIDTVFKRYEKHVAEYLANKKTRYFNLVISLTKK</sequence>
<keyword evidence="4" id="KW-0479">Metal-binding</keyword>
<dbReference type="EMBL" id="PKPP01011934">
    <property type="protein sequence ID" value="PWA43254.1"/>
    <property type="molecule type" value="Genomic_DNA"/>
</dbReference>
<comment type="caution">
    <text evidence="6">The sequence shown here is derived from an EMBL/GenBank/DDBJ whole genome shotgun (WGS) entry which is preliminary data.</text>
</comment>
<keyword evidence="7" id="KW-1185">Reference proteome</keyword>
<evidence type="ECO:0000256" key="1">
    <source>
        <dbReference type="ARBA" id="ARBA00007967"/>
    </source>
</evidence>
<keyword evidence="5" id="KW-0460">Magnesium</keyword>